<sequence length="44" mass="4757">MGSKWDHQTGPNNPSFNTTNGGRTKAPNLKNILQGKSEPFVCPS</sequence>
<evidence type="ECO:0000256" key="1">
    <source>
        <dbReference type="SAM" id="MobiDB-lite"/>
    </source>
</evidence>
<evidence type="ECO:0000313" key="2">
    <source>
        <dbReference type="EMBL" id="AAX27796.1"/>
    </source>
</evidence>
<reference evidence="2" key="1">
    <citation type="submission" date="2005-03" db="EMBL/GenBank/DDBJ databases">
        <authorList>
            <person name="Han Z."/>
        </authorList>
    </citation>
    <scope>NUCLEOTIDE SEQUENCE</scope>
</reference>
<reference evidence="2" key="2">
    <citation type="journal article" date="2006" name="PLoS Pathog.">
        <title>New perspectives on host-parasite interplay by comparative transcriptomic and proteomic analyses of Schistosoma japonicum.</title>
        <authorList>
            <person name="Liu F."/>
            <person name="Lu J."/>
            <person name="Hu W."/>
            <person name="Wang S.Y."/>
            <person name="Cui S.J."/>
            <person name="Chi M."/>
            <person name="Yan Q."/>
            <person name="Wang X.R."/>
            <person name="Song H.D."/>
            <person name="Xu X.N."/>
            <person name="Wang J.J."/>
            <person name="Zhang X.L."/>
            <person name="Zhang X."/>
            <person name="Wang Z.Q."/>
            <person name="Xue C.L."/>
            <person name="Brindley P.J."/>
            <person name="McManus D.P."/>
            <person name="Yang P.Y."/>
            <person name="Feng Z."/>
            <person name="Chen Z."/>
            <person name="Han Z.G."/>
        </authorList>
    </citation>
    <scope>NUCLEOTIDE SEQUENCE</scope>
</reference>
<dbReference type="EMBL" id="AY811907">
    <property type="protein sequence ID" value="AAX27796.1"/>
    <property type="molecule type" value="mRNA"/>
</dbReference>
<organism evidence="2">
    <name type="scientific">Schistosoma japonicum</name>
    <name type="common">Blood fluke</name>
    <dbReference type="NCBI Taxonomy" id="6182"/>
    <lineage>
        <taxon>Eukaryota</taxon>
        <taxon>Metazoa</taxon>
        <taxon>Spiralia</taxon>
        <taxon>Lophotrochozoa</taxon>
        <taxon>Platyhelminthes</taxon>
        <taxon>Trematoda</taxon>
        <taxon>Digenea</taxon>
        <taxon>Strigeidida</taxon>
        <taxon>Schistosomatoidea</taxon>
        <taxon>Schistosomatidae</taxon>
        <taxon>Schistosoma</taxon>
    </lineage>
</organism>
<dbReference type="AlphaFoldDB" id="Q5BXS9"/>
<accession>Q5BXS9</accession>
<proteinExistence type="evidence at transcript level"/>
<feature type="compositionally biased region" description="Polar residues" evidence="1">
    <location>
        <begin position="9"/>
        <end position="22"/>
    </location>
</feature>
<feature type="region of interest" description="Disordered" evidence="1">
    <location>
        <begin position="1"/>
        <end position="44"/>
    </location>
</feature>
<protein>
    <submittedName>
        <fullName evidence="2">Uncharacterized protein</fullName>
    </submittedName>
</protein>
<name>Q5BXS9_SCHJA</name>